<name>A0ABD0S7V4_LOXSC</name>
<proteinExistence type="predicted"/>
<dbReference type="PANTHER" id="PTHR46984">
    <property type="entry name" value="LEUCINE-RICH REPEAT-CONTAINING PROTEIN 71"/>
    <property type="match status" value="1"/>
</dbReference>
<dbReference type="AlphaFoldDB" id="A0ABD0S7V4"/>
<protein>
    <recommendedName>
        <fullName evidence="4">Leucine-rich repeat-containing protein 71-like</fullName>
    </recommendedName>
</protein>
<evidence type="ECO:0000313" key="3">
    <source>
        <dbReference type="Proteomes" id="UP001549921"/>
    </source>
</evidence>
<dbReference type="EMBL" id="JBEDNZ010000027">
    <property type="protein sequence ID" value="KAL0810154.1"/>
    <property type="molecule type" value="Genomic_DNA"/>
</dbReference>
<gene>
    <name evidence="2" type="ORF">ABMA28_010946</name>
</gene>
<dbReference type="Proteomes" id="UP001549921">
    <property type="component" value="Unassembled WGS sequence"/>
</dbReference>
<evidence type="ECO:0000256" key="1">
    <source>
        <dbReference type="SAM" id="MobiDB-lite"/>
    </source>
</evidence>
<reference evidence="2 3" key="1">
    <citation type="submission" date="2024-06" db="EMBL/GenBank/DDBJ databases">
        <title>A chromosome-level genome assembly of beet webworm, Loxostege sticticalis.</title>
        <authorList>
            <person name="Zhang Y."/>
        </authorList>
    </citation>
    <scope>NUCLEOTIDE SEQUENCE [LARGE SCALE GENOMIC DNA]</scope>
    <source>
        <strain evidence="2">AQ028</strain>
        <tissue evidence="2">Male pupae</tissue>
    </source>
</reference>
<dbReference type="PANTHER" id="PTHR46984:SF1">
    <property type="entry name" value="LEUCINE-RICH REPEAT-CONTAINING PROTEIN 71"/>
    <property type="match status" value="1"/>
</dbReference>
<evidence type="ECO:0000313" key="2">
    <source>
        <dbReference type="EMBL" id="KAL0810154.1"/>
    </source>
</evidence>
<dbReference type="InterPro" id="IPR053040">
    <property type="entry name" value="LRR-containing_protein_71"/>
</dbReference>
<organism evidence="2 3">
    <name type="scientific">Loxostege sticticalis</name>
    <name type="common">Beet webworm moth</name>
    <dbReference type="NCBI Taxonomy" id="481309"/>
    <lineage>
        <taxon>Eukaryota</taxon>
        <taxon>Metazoa</taxon>
        <taxon>Ecdysozoa</taxon>
        <taxon>Arthropoda</taxon>
        <taxon>Hexapoda</taxon>
        <taxon>Insecta</taxon>
        <taxon>Pterygota</taxon>
        <taxon>Neoptera</taxon>
        <taxon>Endopterygota</taxon>
        <taxon>Lepidoptera</taxon>
        <taxon>Glossata</taxon>
        <taxon>Ditrysia</taxon>
        <taxon>Pyraloidea</taxon>
        <taxon>Crambidae</taxon>
        <taxon>Pyraustinae</taxon>
        <taxon>Loxostege</taxon>
    </lineage>
</organism>
<dbReference type="InterPro" id="IPR001611">
    <property type="entry name" value="Leu-rich_rpt"/>
</dbReference>
<comment type="caution">
    <text evidence="2">The sequence shown here is derived from an EMBL/GenBank/DDBJ whole genome shotgun (WGS) entry which is preliminary data.</text>
</comment>
<dbReference type="Pfam" id="PF13516">
    <property type="entry name" value="LRR_6"/>
    <property type="match status" value="2"/>
</dbReference>
<feature type="region of interest" description="Disordered" evidence="1">
    <location>
        <begin position="318"/>
        <end position="342"/>
    </location>
</feature>
<accession>A0ABD0S7V4</accession>
<dbReference type="SUPFAM" id="SSF52047">
    <property type="entry name" value="RNI-like"/>
    <property type="match status" value="1"/>
</dbReference>
<sequence length="479" mass="54129">MEIPGITEDDGKPKTPSPANLEEFLPWACKQLQLKFHITVTKIMQTDYVSVVGVSDRSKKKVKSKVSKIELTLDVDKDDKSFIVPAPVTMDSGSPGILIFTLYDSSDNLVQLRFEKNRHIPRLIFKLLGLIIKFHTSLSSITIKSGIDQYGIYEISKFLPLSNITDICLDNTFLRECNYHILLDQLNFLRHLSLARCSINDSVVGEIASTLSYPLPASRMLSILNLSSNNITDLGAKYLAEALRSNRQLAYLNLSNNRLTDQGSGYLLDTLLKFPLSFAELLSSRSRHMTYLKEKNELIIQKVQELRAGDFERRASRRKNVRPVTTPIKGKKGLEKEPSLKSVPDSKSYGNVEVVFIERATLMAEAVLGEFRDPFDKESTISADGIVYSQGNNTLSYLSMAYNNLSFVTISKLLKVLTYQKETGRKPRGLVNVSIEGNLMPKNCRELRLIDELLDMGLMVHSRRYSLPKKRHQSKVISR</sequence>
<dbReference type="Gene3D" id="3.80.10.10">
    <property type="entry name" value="Ribonuclease Inhibitor"/>
    <property type="match status" value="1"/>
</dbReference>
<evidence type="ECO:0008006" key="4">
    <source>
        <dbReference type="Google" id="ProtNLM"/>
    </source>
</evidence>
<dbReference type="InterPro" id="IPR032675">
    <property type="entry name" value="LRR_dom_sf"/>
</dbReference>
<dbReference type="SMART" id="SM00368">
    <property type="entry name" value="LRR_RI"/>
    <property type="match status" value="4"/>
</dbReference>